<dbReference type="PANTHER" id="PTHR31323">
    <property type="entry name" value="MECHANOSENSITIVE ION CHANNEL PROTEIN MSY2"/>
    <property type="match status" value="1"/>
</dbReference>
<reference evidence="9 10" key="1">
    <citation type="submission" date="2015-06" db="EMBL/GenBank/DDBJ databases">
        <title>Expansion of signal transduction pathways in fungi by whole-genome duplication.</title>
        <authorList>
            <consortium name="DOE Joint Genome Institute"/>
            <person name="Corrochano L.M."/>
            <person name="Kuo A."/>
            <person name="Marcet-Houben M."/>
            <person name="Polaino S."/>
            <person name="Salamov A."/>
            <person name="Villalobos J.M."/>
            <person name="Alvarez M.I."/>
            <person name="Avalos J."/>
            <person name="Benito E.P."/>
            <person name="Benoit I."/>
            <person name="Burger G."/>
            <person name="Camino L.P."/>
            <person name="Canovas D."/>
            <person name="Cerda-Olmedo E."/>
            <person name="Cheng J.-F."/>
            <person name="Dominguez A."/>
            <person name="Elias M."/>
            <person name="Eslava A.P."/>
            <person name="Glaser F."/>
            <person name="Grimwood J."/>
            <person name="Gutierrez G."/>
            <person name="Heitman J."/>
            <person name="Henrissat B."/>
            <person name="Iturriaga E.A."/>
            <person name="Lang B.F."/>
            <person name="Lavin J.L."/>
            <person name="Lee S."/>
            <person name="Li W."/>
            <person name="Lindquist E."/>
            <person name="Lopez-Garcia S."/>
            <person name="Luque E.M."/>
            <person name="Marcos A.T."/>
            <person name="Martin J."/>
            <person name="Mccluskey K."/>
            <person name="Medina H.R."/>
            <person name="Miralles-Duran A."/>
            <person name="Miyazaki A."/>
            <person name="Munoz-Torres E."/>
            <person name="Oguiza J.A."/>
            <person name="Ohm R."/>
            <person name="Olmedo M."/>
            <person name="Orejas M."/>
            <person name="Ortiz-Castellanos L."/>
            <person name="Pisabarro A.G."/>
            <person name="Rodriguez-Romero J."/>
            <person name="Ruiz-Herrera J."/>
            <person name="Ruiz-Vazquez R."/>
            <person name="Sanz C."/>
            <person name="Schackwitz W."/>
            <person name="Schmutz J."/>
            <person name="Shahriari M."/>
            <person name="Shelest E."/>
            <person name="Silva-Franco F."/>
            <person name="Soanes D."/>
            <person name="Syed K."/>
            <person name="Tagua V.G."/>
            <person name="Talbot N.J."/>
            <person name="Thon M."/>
            <person name="De Vries R.P."/>
            <person name="Wiebenga A."/>
            <person name="Yadav J.S."/>
            <person name="Braun E.L."/>
            <person name="Baker S."/>
            <person name="Garre V."/>
            <person name="Horwitz B."/>
            <person name="Torres-Martinez S."/>
            <person name="Idnurm A."/>
            <person name="Herrera-Estrella A."/>
            <person name="Gabaldon T."/>
            <person name="Grigoriev I.V."/>
        </authorList>
    </citation>
    <scope>NUCLEOTIDE SEQUENCE [LARGE SCALE GENOMIC DNA]</scope>
    <source>
        <strain evidence="9 10">CBS 277.49</strain>
    </source>
</reference>
<dbReference type="InterPro" id="IPR058650">
    <property type="entry name" value="Msy1/2-like"/>
</dbReference>
<gene>
    <name evidence="9" type="ORF">MUCCIDRAFT_163733</name>
</gene>
<dbReference type="SMART" id="SM00054">
    <property type="entry name" value="EFh"/>
    <property type="match status" value="1"/>
</dbReference>
<feature type="transmembrane region" description="Helical" evidence="7">
    <location>
        <begin position="599"/>
        <end position="621"/>
    </location>
</feature>
<dbReference type="Proteomes" id="UP000077051">
    <property type="component" value="Unassembled WGS sequence"/>
</dbReference>
<dbReference type="GO" id="GO:0005509">
    <property type="term" value="F:calcium ion binding"/>
    <property type="evidence" value="ECO:0007669"/>
    <property type="project" value="InterPro"/>
</dbReference>
<dbReference type="SUPFAM" id="SSF50182">
    <property type="entry name" value="Sm-like ribonucleoproteins"/>
    <property type="match status" value="1"/>
</dbReference>
<accession>A0A168JYN7</accession>
<dbReference type="InterPro" id="IPR006685">
    <property type="entry name" value="MscS_channel_2nd"/>
</dbReference>
<evidence type="ECO:0000256" key="5">
    <source>
        <dbReference type="ARBA" id="ARBA00023136"/>
    </source>
</evidence>
<feature type="transmembrane region" description="Helical" evidence="7">
    <location>
        <begin position="228"/>
        <end position="247"/>
    </location>
</feature>
<dbReference type="AlphaFoldDB" id="A0A168JYN7"/>
<dbReference type="SUPFAM" id="SSF47473">
    <property type="entry name" value="EF-hand"/>
    <property type="match status" value="1"/>
</dbReference>
<evidence type="ECO:0000313" key="9">
    <source>
        <dbReference type="EMBL" id="OAD01775.1"/>
    </source>
</evidence>
<dbReference type="InterPro" id="IPR010920">
    <property type="entry name" value="LSM_dom_sf"/>
</dbReference>
<dbReference type="Pfam" id="PF00924">
    <property type="entry name" value="MS_channel_2nd"/>
    <property type="match status" value="1"/>
</dbReference>
<feature type="transmembrane region" description="Helical" evidence="7">
    <location>
        <begin position="102"/>
        <end position="123"/>
    </location>
</feature>
<comment type="caution">
    <text evidence="9">The sequence shown here is derived from an EMBL/GenBank/DDBJ whole genome shotgun (WGS) entry which is preliminary data.</text>
</comment>
<feature type="region of interest" description="Disordered" evidence="6">
    <location>
        <begin position="390"/>
        <end position="490"/>
    </location>
</feature>
<feature type="compositionally biased region" description="Polar residues" evidence="6">
    <location>
        <begin position="852"/>
        <end position="864"/>
    </location>
</feature>
<evidence type="ECO:0000313" key="10">
    <source>
        <dbReference type="Proteomes" id="UP000077051"/>
    </source>
</evidence>
<dbReference type="OrthoDB" id="544685at2759"/>
<sequence>MLSEVKQKGILNDPPISESPSTLYDENDHISVKEESKYDSASVQTSESDVETFKNGSDSEQADNFDWEDEDPVEDRLCDGKEFRGRRSCFLCLDRRSSLGSWIIYIILTLISVGVCVGVFIAVHPGDSDPTMTSYNLCLWFTFIAFMFCISFVMQCVIELFPFALKKIVETFYPTRSEYLRSRLSYYMALKSYTKIVAMGAWAWGSWAFIRRRIDKPSRPAYVITLEYVWECFFILTLFLFVEKFLLQFIVTSFHKKAYGDRFQQNERALKILDKLKKVKRTCPQDFLLKRIRKPKRNGGATGSKYTGGETEYIYRPADYKNLRTTSNQSNTSIHKSIMNKRSETPLNDEGEKQNVRFPSSSNMDTLIAIPPLSQRSSDGPVSQDIELEQRENGDGQDHSSNTSSRKPNVVNNIYQRMVSKKKKPKKTERELREEAEERDEVREEQRLEGFDQRRQLFDGDGTPINKKPVRPKQLMRSNTSISSLSTNSSSEKSFLSFGYLFKENALNQDPIHEAKILAKRIYHNIMGPNPVRHYVVEADLYDFFRTHDDAKEAFRLFDADSNGDISRREMRAACIRIYCERKDLARSMRDMSQATGKLDIILMIFFACIWAIVVMAVFGVDIGTQLMPLWSAFIAASFIFGNSAKDAFESIIFVFVTHPFDTGDRIFIGSENWTVANVGLQVSTFLKWDGSVIYVKNSVLATQYIINCRRSGCTTESFDIEVSYNTPSWKIHAVREHMIKWANQYPKLYTPDSCGANVVDIDNLNRITLTFYVEHTKNFQDAGGRWMRHNNFMLELKDELQRLKITYSKPDQPVVHRYKNRKGGDDEDDDAMTEDENDFPYRDSEKKQWNKMYNSTSKLQNHAGSDAHTGAHPPEQDGTDVGATAGAAATVAFTTAAI</sequence>
<feature type="region of interest" description="Disordered" evidence="6">
    <location>
        <begin position="324"/>
        <end position="364"/>
    </location>
</feature>
<dbReference type="Gene3D" id="1.10.238.10">
    <property type="entry name" value="EF-hand"/>
    <property type="match status" value="1"/>
</dbReference>
<dbReference type="PROSITE" id="PS00018">
    <property type="entry name" value="EF_HAND_1"/>
    <property type="match status" value="1"/>
</dbReference>
<feature type="domain" description="EF-hand" evidence="8">
    <location>
        <begin position="546"/>
        <end position="581"/>
    </location>
</feature>
<evidence type="ECO:0000256" key="7">
    <source>
        <dbReference type="SAM" id="Phobius"/>
    </source>
</evidence>
<keyword evidence="5 7" id="KW-0472">Membrane</keyword>
<feature type="compositionally biased region" description="Basic and acidic residues" evidence="6">
    <location>
        <begin position="440"/>
        <end position="458"/>
    </location>
</feature>
<dbReference type="Gene3D" id="2.30.30.60">
    <property type="match status" value="1"/>
</dbReference>
<evidence type="ECO:0000256" key="3">
    <source>
        <dbReference type="ARBA" id="ARBA00022837"/>
    </source>
</evidence>
<evidence type="ECO:0000256" key="2">
    <source>
        <dbReference type="ARBA" id="ARBA00022692"/>
    </source>
</evidence>
<dbReference type="GO" id="GO:0005262">
    <property type="term" value="F:calcium channel activity"/>
    <property type="evidence" value="ECO:0007669"/>
    <property type="project" value="TreeGrafter"/>
</dbReference>
<dbReference type="VEuPathDB" id="FungiDB:MUCCIDRAFT_163733"/>
<evidence type="ECO:0000259" key="8">
    <source>
        <dbReference type="PROSITE" id="PS50222"/>
    </source>
</evidence>
<organism evidence="9 10">
    <name type="scientific">Mucor lusitanicus CBS 277.49</name>
    <dbReference type="NCBI Taxonomy" id="747725"/>
    <lineage>
        <taxon>Eukaryota</taxon>
        <taxon>Fungi</taxon>
        <taxon>Fungi incertae sedis</taxon>
        <taxon>Mucoromycota</taxon>
        <taxon>Mucoromycotina</taxon>
        <taxon>Mucoromycetes</taxon>
        <taxon>Mucorales</taxon>
        <taxon>Mucorineae</taxon>
        <taxon>Mucoraceae</taxon>
        <taxon>Mucor</taxon>
    </lineage>
</organism>
<comment type="subcellular location">
    <subcellularLocation>
        <location evidence="1">Membrane</location>
    </subcellularLocation>
</comment>
<feature type="compositionally biased region" description="Low complexity" evidence="6">
    <location>
        <begin position="478"/>
        <end position="490"/>
    </location>
</feature>
<dbReference type="EMBL" id="AMYB01000005">
    <property type="protein sequence ID" value="OAD01775.1"/>
    <property type="molecule type" value="Genomic_DNA"/>
</dbReference>
<dbReference type="InterPro" id="IPR011992">
    <property type="entry name" value="EF-hand-dom_pair"/>
</dbReference>
<dbReference type="PANTHER" id="PTHR31323:SF1">
    <property type="entry name" value="MECHANOSENSITIVE ION CHANNEL PROTEIN"/>
    <property type="match status" value="1"/>
</dbReference>
<feature type="region of interest" description="Disordered" evidence="6">
    <location>
        <begin position="1"/>
        <end position="72"/>
    </location>
</feature>
<keyword evidence="10" id="KW-1185">Reference proteome</keyword>
<dbReference type="GO" id="GO:0016020">
    <property type="term" value="C:membrane"/>
    <property type="evidence" value="ECO:0007669"/>
    <property type="project" value="UniProtKB-SubCell"/>
</dbReference>
<feature type="compositionally biased region" description="Polar residues" evidence="6">
    <location>
        <begin position="324"/>
        <end position="335"/>
    </location>
</feature>
<dbReference type="Pfam" id="PF25886">
    <property type="entry name" value="Msy1"/>
    <property type="match status" value="1"/>
</dbReference>
<evidence type="ECO:0000256" key="4">
    <source>
        <dbReference type="ARBA" id="ARBA00022989"/>
    </source>
</evidence>
<protein>
    <recommendedName>
        <fullName evidence="8">EF-hand domain-containing protein</fullName>
    </recommendedName>
</protein>
<feature type="compositionally biased region" description="Basic and acidic residues" evidence="6">
    <location>
        <begin position="840"/>
        <end position="849"/>
    </location>
</feature>
<evidence type="ECO:0000256" key="6">
    <source>
        <dbReference type="SAM" id="MobiDB-lite"/>
    </source>
</evidence>
<feature type="compositionally biased region" description="Basic and acidic residues" evidence="6">
    <location>
        <begin position="26"/>
        <end position="38"/>
    </location>
</feature>
<dbReference type="InterPro" id="IPR018247">
    <property type="entry name" value="EF_Hand_1_Ca_BS"/>
</dbReference>
<dbReference type="InterPro" id="IPR002048">
    <property type="entry name" value="EF_hand_dom"/>
</dbReference>
<name>A0A168JYN7_MUCCL</name>
<keyword evidence="4 7" id="KW-1133">Transmembrane helix</keyword>
<keyword evidence="3" id="KW-0106">Calcium</keyword>
<dbReference type="GO" id="GO:0006874">
    <property type="term" value="P:intracellular calcium ion homeostasis"/>
    <property type="evidence" value="ECO:0007669"/>
    <property type="project" value="TreeGrafter"/>
</dbReference>
<dbReference type="InterPro" id="IPR023408">
    <property type="entry name" value="MscS_beta-dom_sf"/>
</dbReference>
<dbReference type="PROSITE" id="PS50222">
    <property type="entry name" value="EF_HAND_2"/>
    <property type="match status" value="1"/>
</dbReference>
<feature type="compositionally biased region" description="Polar residues" evidence="6">
    <location>
        <begin position="399"/>
        <end position="415"/>
    </location>
</feature>
<feature type="transmembrane region" description="Helical" evidence="7">
    <location>
        <begin position="143"/>
        <end position="165"/>
    </location>
</feature>
<feature type="region of interest" description="Disordered" evidence="6">
    <location>
        <begin position="815"/>
        <end position="884"/>
    </location>
</feature>
<evidence type="ECO:0000256" key="1">
    <source>
        <dbReference type="ARBA" id="ARBA00004370"/>
    </source>
</evidence>
<keyword evidence="2 7" id="KW-0812">Transmembrane</keyword>
<feature type="compositionally biased region" description="Acidic residues" evidence="6">
    <location>
        <begin position="60"/>
        <end position="72"/>
    </location>
</feature>
<proteinExistence type="predicted"/>
<feature type="transmembrane region" description="Helical" evidence="7">
    <location>
        <begin position="186"/>
        <end position="208"/>
    </location>
</feature>
<feature type="compositionally biased region" description="Acidic residues" evidence="6">
    <location>
        <begin position="826"/>
        <end position="839"/>
    </location>
</feature>